<dbReference type="GeneID" id="13396672"/>
<dbReference type="AlphaFoldDB" id="F9XS94"/>
<dbReference type="RefSeq" id="XP_003846855.1">
    <property type="nucleotide sequence ID" value="XM_003846807.1"/>
</dbReference>
<accession>F9XS94</accession>
<dbReference type="HOGENOM" id="CLU_1797975_0_0_1"/>
<dbReference type="KEGG" id="ztr:MYCGRDRAFT_98084"/>
<dbReference type="OrthoDB" id="10569258at2759"/>
<reference evidence="1 2" key="1">
    <citation type="journal article" date="2011" name="PLoS Genet.">
        <title>Finished genome of the fungal wheat pathogen Mycosphaerella graminicola reveals dispensome structure, chromosome plasticity, and stealth pathogenesis.</title>
        <authorList>
            <person name="Goodwin S.B."/>
            <person name="Ben M'barek S."/>
            <person name="Dhillon B."/>
            <person name="Wittenberg A.H.J."/>
            <person name="Crane C.F."/>
            <person name="Hane J.K."/>
            <person name="Foster A.J."/>
            <person name="Van der Lee T.A.J."/>
            <person name="Grimwood J."/>
            <person name="Aerts A."/>
            <person name="Antoniw J."/>
            <person name="Bailey A."/>
            <person name="Bluhm B."/>
            <person name="Bowler J."/>
            <person name="Bristow J."/>
            <person name="van der Burgt A."/>
            <person name="Canto-Canche B."/>
            <person name="Churchill A.C.L."/>
            <person name="Conde-Ferraez L."/>
            <person name="Cools H.J."/>
            <person name="Coutinho P.M."/>
            <person name="Csukai M."/>
            <person name="Dehal P."/>
            <person name="De Wit P."/>
            <person name="Donzelli B."/>
            <person name="van de Geest H.C."/>
            <person name="van Ham R.C.H.J."/>
            <person name="Hammond-Kosack K.E."/>
            <person name="Henrissat B."/>
            <person name="Kilian A."/>
            <person name="Kobayashi A.K."/>
            <person name="Koopmann E."/>
            <person name="Kourmpetis Y."/>
            <person name="Kuzniar A."/>
            <person name="Lindquist E."/>
            <person name="Lombard V."/>
            <person name="Maliepaard C."/>
            <person name="Martins N."/>
            <person name="Mehrabi R."/>
            <person name="Nap J.P.H."/>
            <person name="Ponomarenko A."/>
            <person name="Rudd J.J."/>
            <person name="Salamov A."/>
            <person name="Schmutz J."/>
            <person name="Schouten H.J."/>
            <person name="Shapiro H."/>
            <person name="Stergiopoulos I."/>
            <person name="Torriani S.F.F."/>
            <person name="Tu H."/>
            <person name="de Vries R.P."/>
            <person name="Waalwijk C."/>
            <person name="Ware S.B."/>
            <person name="Wiebenga A."/>
            <person name="Zwiers L.-H."/>
            <person name="Oliver R.P."/>
            <person name="Grigoriev I.V."/>
            <person name="Kema G.H.J."/>
        </authorList>
    </citation>
    <scope>NUCLEOTIDE SEQUENCE [LARGE SCALE GENOMIC DNA]</scope>
    <source>
        <strain evidence="2">CBS 115943 / IPO323</strain>
    </source>
</reference>
<name>F9XS94_ZYMTI</name>
<sequence length="144" mass="16202">MWSKYYIVTFRKFCRRNGIWRPKPSEMQVNFNICTEGVFEEKAGVTLVALNKKASGVNTAVDSGIIPIPKRLESMLAEQAYQGLLHPRSNYRIRLSSRSNGTLGITVATDILIPHKSWNTMASYSAPKACGKQCERFAIRTTSK</sequence>
<dbReference type="EMBL" id="CM001216">
    <property type="protein sequence ID" value="EGP81831.1"/>
    <property type="molecule type" value="Genomic_DNA"/>
</dbReference>
<protein>
    <submittedName>
        <fullName evidence="1">Uncharacterized protein</fullName>
    </submittedName>
</protein>
<keyword evidence="2" id="KW-1185">Reference proteome</keyword>
<dbReference type="InParanoid" id="F9XS94"/>
<proteinExistence type="predicted"/>
<evidence type="ECO:0000313" key="2">
    <source>
        <dbReference type="Proteomes" id="UP000008062"/>
    </source>
</evidence>
<gene>
    <name evidence="1" type="ORF">MYCGRDRAFT_98084</name>
</gene>
<dbReference type="Proteomes" id="UP000008062">
    <property type="component" value="Chromosome 21"/>
</dbReference>
<evidence type="ECO:0000313" key="1">
    <source>
        <dbReference type="EMBL" id="EGP81831.1"/>
    </source>
</evidence>
<organism evidence="1 2">
    <name type="scientific">Zymoseptoria tritici (strain CBS 115943 / IPO323)</name>
    <name type="common">Speckled leaf blotch fungus</name>
    <name type="synonym">Septoria tritici</name>
    <dbReference type="NCBI Taxonomy" id="336722"/>
    <lineage>
        <taxon>Eukaryota</taxon>
        <taxon>Fungi</taxon>
        <taxon>Dikarya</taxon>
        <taxon>Ascomycota</taxon>
        <taxon>Pezizomycotina</taxon>
        <taxon>Dothideomycetes</taxon>
        <taxon>Dothideomycetidae</taxon>
        <taxon>Mycosphaerellales</taxon>
        <taxon>Mycosphaerellaceae</taxon>
        <taxon>Zymoseptoria</taxon>
    </lineage>
</organism>